<feature type="transmembrane region" description="Helical" evidence="1">
    <location>
        <begin position="136"/>
        <end position="164"/>
    </location>
</feature>
<evidence type="ECO:0000313" key="3">
    <source>
        <dbReference type="Proteomes" id="UP000033858"/>
    </source>
</evidence>
<accession>A0A0G0UFA9</accession>
<keyword evidence="1" id="KW-0812">Transmembrane</keyword>
<comment type="caution">
    <text evidence="2">The sequence shown here is derived from an EMBL/GenBank/DDBJ whole genome shotgun (WGS) entry which is preliminary data.</text>
</comment>
<feature type="non-terminal residue" evidence="2">
    <location>
        <position position="368"/>
    </location>
</feature>
<feature type="transmembrane region" description="Helical" evidence="1">
    <location>
        <begin position="40"/>
        <end position="57"/>
    </location>
</feature>
<keyword evidence="1" id="KW-0472">Membrane</keyword>
<protein>
    <recommendedName>
        <fullName evidence="4">Glycosyltransferase RgtA/B/C/D-like domain-containing protein</fullName>
    </recommendedName>
</protein>
<keyword evidence="1" id="KW-1133">Transmembrane helix</keyword>
<feature type="transmembrane region" description="Helical" evidence="1">
    <location>
        <begin position="171"/>
        <end position="192"/>
    </location>
</feature>
<feature type="transmembrane region" description="Helical" evidence="1">
    <location>
        <begin position="267"/>
        <end position="286"/>
    </location>
</feature>
<evidence type="ECO:0000313" key="2">
    <source>
        <dbReference type="EMBL" id="KKR86096.1"/>
    </source>
</evidence>
<feature type="transmembrane region" description="Helical" evidence="1">
    <location>
        <begin position="227"/>
        <end position="255"/>
    </location>
</feature>
<sequence length="368" mass="42192">MLLGLHLLLLINLQFTAWPEMFSYAFLRNNGFLLYKDMVYPYPPVLVLGLSILYKLFGYKLIVLKLATWAIILVSDILIFLIVKKVTSRSLLAVGSLLFYVLTQPFLSGNQLWFDLAILPPVLLGTFFFLDKKYLLSGVFLGVAALTKQTAVLFLVVSGLWLLITEKRFNFVIKLAAGPLFLFLVLLVRLITEGAVQGFFNWTVVYPLTYWGEFPGYVEAVLNSREWLVVILLSLPAIILFLRKNYLLLIIYYLLSIIMVYPRFSFFHFQLAIAFSAILFGVSLKSFKVPRFLFITYYFLLITFITLPALKTSWQKETRFWGASDLRLASIVQKEVDGSVYLLGPHSGLYVMAGKLPPKPWVDNFGWY</sequence>
<dbReference type="EMBL" id="LCAE01000022">
    <property type="protein sequence ID" value="KKR86096.1"/>
    <property type="molecule type" value="Genomic_DNA"/>
</dbReference>
<gene>
    <name evidence="2" type="ORF">UU32_C0022G0001</name>
</gene>
<feature type="transmembrane region" description="Helical" evidence="1">
    <location>
        <begin position="89"/>
        <end position="107"/>
    </location>
</feature>
<dbReference type="AlphaFoldDB" id="A0A0G0UFA9"/>
<evidence type="ECO:0000256" key="1">
    <source>
        <dbReference type="SAM" id="Phobius"/>
    </source>
</evidence>
<dbReference type="Proteomes" id="UP000033858">
    <property type="component" value="Unassembled WGS sequence"/>
</dbReference>
<organism evidence="2 3">
    <name type="scientific">Candidatus Woesebacteria bacterium GW2011_GWB1_41_10</name>
    <dbReference type="NCBI Taxonomy" id="1618577"/>
    <lineage>
        <taxon>Bacteria</taxon>
        <taxon>Candidatus Woeseibacteriota</taxon>
    </lineage>
</organism>
<proteinExistence type="predicted"/>
<evidence type="ECO:0008006" key="4">
    <source>
        <dbReference type="Google" id="ProtNLM"/>
    </source>
</evidence>
<name>A0A0G0UFA9_9BACT</name>
<feature type="transmembrane region" description="Helical" evidence="1">
    <location>
        <begin position="112"/>
        <end position="130"/>
    </location>
</feature>
<reference evidence="2 3" key="1">
    <citation type="journal article" date="2015" name="Nature">
        <title>rRNA introns, odd ribosomes, and small enigmatic genomes across a large radiation of phyla.</title>
        <authorList>
            <person name="Brown C.T."/>
            <person name="Hug L.A."/>
            <person name="Thomas B.C."/>
            <person name="Sharon I."/>
            <person name="Castelle C.J."/>
            <person name="Singh A."/>
            <person name="Wilkins M.J."/>
            <person name="Williams K.H."/>
            <person name="Banfield J.F."/>
        </authorList>
    </citation>
    <scope>NUCLEOTIDE SEQUENCE [LARGE SCALE GENOMIC DNA]</scope>
</reference>
<feature type="transmembrane region" description="Helical" evidence="1">
    <location>
        <begin position="292"/>
        <end position="310"/>
    </location>
</feature>
<feature type="transmembrane region" description="Helical" evidence="1">
    <location>
        <begin position="64"/>
        <end position="83"/>
    </location>
</feature>